<evidence type="ECO:0000313" key="1">
    <source>
        <dbReference type="EMBL" id="KAJ9094089.1"/>
    </source>
</evidence>
<dbReference type="EMBL" id="JASBWT010000027">
    <property type="protein sequence ID" value="KAJ9094089.1"/>
    <property type="molecule type" value="Genomic_DNA"/>
</dbReference>
<proteinExistence type="predicted"/>
<accession>A0ACC2V411</accession>
<protein>
    <submittedName>
        <fullName evidence="1">Uncharacterized protein</fullName>
    </submittedName>
</protein>
<gene>
    <name evidence="1" type="ORF">QFC21_006190</name>
</gene>
<reference evidence="1" key="1">
    <citation type="submission" date="2023-04" db="EMBL/GenBank/DDBJ databases">
        <title>Draft Genome sequencing of Naganishia species isolated from polar environments using Oxford Nanopore Technology.</title>
        <authorList>
            <person name="Leo P."/>
            <person name="Venkateswaran K."/>
        </authorList>
    </citation>
    <scope>NUCLEOTIDE SEQUENCE</scope>
    <source>
        <strain evidence="1">MNA-CCFEE 5423</strain>
    </source>
</reference>
<comment type="caution">
    <text evidence="1">The sequence shown here is derived from an EMBL/GenBank/DDBJ whole genome shotgun (WGS) entry which is preliminary data.</text>
</comment>
<sequence>MGLVAKLKDVAKLKGQKLHSGSDSEVSRSSSINSKLGRVTGKIASVSGFATPTSDSGTSLGEGGLAGAQSKHAAKMEKKREDKEDKKKAVEHKVDGGKKRHGKDDESWSALAGPDSTLLTENYGYLPLMQSSKEDRKQEFTDLEDITEEMIGQEITVRARIDHVRAQGAKLAFVVLRYQIYQLSCVASAKNNNQHPRDNHATQHGAHNRGGSLSLADALEQQSYGTSSDSSTLVSSSTGTATPQTLGYNSSASTVNSFQHESIRGERLVTDIGLAPPLGLGAAVPIPAEHAQQSRAPQDILSRENATTTTQHHQATETTHPHHDSTHKQQTKQSNQDLSSRASFVKWIEHLPRESLVIVTGKLQKPANAQGKILEASEGLQGVELVIEKMFVVGRVTETAPFKFTDIQAHDEPTEQEKEQGPKITVRNELNNRVFDMRSPVNQAIFRIRASVCHLFRDYLDQHHFTEIQTAKLQGTATEGGASVFKVEYFGRPAFLAQSPQLAKQMAVIADMGRVYEIGSIFRAENSNTMRHLTEFYGMDLEMPIDADYHECMNIIDGVLKHIFKGIQQRNRREIQVVKTRFPHEDLVIPDETVILRYTEGVRLLRDSGYKKEDGSEVDEDEDFDTPTEKYLGKLVKEKYNTDYYILDKFPTEIRPFYTMPDPKDKKWSNSFDIFVRGQEILSGGQRIHDSKMLEAKMRDGGVEPSIFGEYTQAFKYGAPPHAGGGIGLERLVMLILQLGNIRHASMFPRDPKSFPDSDKPPPVVRPKLGRNGTMPSLEDMIASYGDSTNTSWIDPRYTVWRHDKTGAAIGYVLAEHRYVVIWGQPLCNPEDLPRAIHAFLQHCDKERLKPIWCCVDQRTEEFLTKNYKWRGLSCIAEARVDPSHAEGSEDSNVKKKIQQAKNAGVQIVAVDGEMPDQMKVEIEQHIQEWSNNRKGTQMHITDVRPWDDPQHRRYFYAKTDERIVGLLVLAQLAPEHGQQIKWSLQFPGAPGGTSEYMLSEAMKAAAQTGTPKLTFGASAASEVVPAANVGPSFKILSHAYESIVRTGNLNNKTDFRRKFGIEEDPLYVVYPPHGLGARGIQAIMASIKDENDKLDKRNAEHKRTLKPLQHYTQP</sequence>
<evidence type="ECO:0000313" key="2">
    <source>
        <dbReference type="Proteomes" id="UP001227268"/>
    </source>
</evidence>
<dbReference type="Proteomes" id="UP001227268">
    <property type="component" value="Unassembled WGS sequence"/>
</dbReference>
<keyword evidence="2" id="KW-1185">Reference proteome</keyword>
<organism evidence="1 2">
    <name type="scientific">Naganishia friedmannii</name>
    <dbReference type="NCBI Taxonomy" id="89922"/>
    <lineage>
        <taxon>Eukaryota</taxon>
        <taxon>Fungi</taxon>
        <taxon>Dikarya</taxon>
        <taxon>Basidiomycota</taxon>
        <taxon>Agaricomycotina</taxon>
        <taxon>Tremellomycetes</taxon>
        <taxon>Filobasidiales</taxon>
        <taxon>Filobasidiaceae</taxon>
        <taxon>Naganishia</taxon>
    </lineage>
</organism>
<name>A0ACC2V411_9TREE</name>